<evidence type="ECO:0000256" key="2">
    <source>
        <dbReference type="ARBA" id="ARBA00010487"/>
    </source>
</evidence>
<feature type="transmembrane region" description="Helical" evidence="7">
    <location>
        <begin position="481"/>
        <end position="499"/>
    </location>
</feature>
<dbReference type="Proteomes" id="UP000247498">
    <property type="component" value="Unassembled WGS sequence"/>
</dbReference>
<dbReference type="AlphaFoldDB" id="A0A2V0NLZ3"/>
<feature type="region of interest" description="Disordered" evidence="6">
    <location>
        <begin position="580"/>
        <end position="600"/>
    </location>
</feature>
<evidence type="ECO:0000313" key="9">
    <source>
        <dbReference type="Proteomes" id="UP000247498"/>
    </source>
</evidence>
<keyword evidence="9" id="KW-1185">Reference proteome</keyword>
<evidence type="ECO:0008006" key="10">
    <source>
        <dbReference type="Google" id="ProtNLM"/>
    </source>
</evidence>
<gene>
    <name evidence="8" type="ORF">Rsub_01189</name>
</gene>
<evidence type="ECO:0000256" key="1">
    <source>
        <dbReference type="ARBA" id="ARBA00004141"/>
    </source>
</evidence>
<comment type="subcellular location">
    <subcellularLocation>
        <location evidence="1">Membrane</location>
        <topology evidence="1">Multi-pass membrane protein</topology>
    </subcellularLocation>
</comment>
<evidence type="ECO:0000256" key="6">
    <source>
        <dbReference type="SAM" id="MobiDB-lite"/>
    </source>
</evidence>
<dbReference type="PANTHER" id="PTHR21355:SF0">
    <property type="entry name" value="G-PROTEIN COUPLED RECEPTOR-ASSOCIATED PROTEIN LMBRD2"/>
    <property type="match status" value="1"/>
</dbReference>
<feature type="transmembrane region" description="Helical" evidence="7">
    <location>
        <begin position="112"/>
        <end position="132"/>
    </location>
</feature>
<dbReference type="GO" id="GO:0016020">
    <property type="term" value="C:membrane"/>
    <property type="evidence" value="ECO:0007669"/>
    <property type="project" value="UniProtKB-SubCell"/>
</dbReference>
<accession>A0A2V0NLZ3</accession>
<dbReference type="InParanoid" id="A0A2V0NLZ3"/>
<comment type="similarity">
    <text evidence="2">Belongs to the LIMR family.</text>
</comment>
<evidence type="ECO:0000313" key="8">
    <source>
        <dbReference type="EMBL" id="GBF88476.1"/>
    </source>
</evidence>
<dbReference type="FunCoup" id="A0A2V0NLZ3">
    <property type="interactions" value="1839"/>
</dbReference>
<proteinExistence type="inferred from homology"/>
<dbReference type="PANTHER" id="PTHR21355">
    <property type="entry name" value="G-PROTEIN COUPLED RECEPTOR-ASSOCIATED PROTEIN LMBRD2"/>
    <property type="match status" value="1"/>
</dbReference>
<dbReference type="Pfam" id="PF04791">
    <property type="entry name" value="LMBR1"/>
    <property type="match status" value="1"/>
</dbReference>
<dbReference type="EMBL" id="BDRX01000005">
    <property type="protein sequence ID" value="GBF88476.1"/>
    <property type="molecule type" value="Genomic_DNA"/>
</dbReference>
<dbReference type="InterPro" id="IPR051584">
    <property type="entry name" value="GPCR-associated_LMBR1"/>
</dbReference>
<feature type="compositionally biased region" description="Gly residues" evidence="6">
    <location>
        <begin position="679"/>
        <end position="695"/>
    </location>
</feature>
<feature type="region of interest" description="Disordered" evidence="6">
    <location>
        <begin position="641"/>
        <end position="695"/>
    </location>
</feature>
<evidence type="ECO:0000256" key="7">
    <source>
        <dbReference type="SAM" id="Phobius"/>
    </source>
</evidence>
<evidence type="ECO:0000256" key="5">
    <source>
        <dbReference type="ARBA" id="ARBA00023136"/>
    </source>
</evidence>
<keyword evidence="5 7" id="KW-0472">Membrane</keyword>
<keyword evidence="3 7" id="KW-0812">Transmembrane</keyword>
<dbReference type="OrthoDB" id="203099at2759"/>
<sequence>MWLFFSAALVVVGAGIFLLLRRYAAPSVPLVVKAATTYAWLVAGIVVVLVPIDVYATLTTRDDTAAVNAMWQVCYWSTQVLTWVALPFFQVYSEAGDFTVGARCVTSLKENGILYGVSAAAAVLGLIALIVVERGLAPRDVLALCMGLSNSFALSAGLLLLGYGLVEIPRETWKSSPEQLLKWCAHRTGRFAGAVLRTTAELETVVTIVVANERQMPRRDPLRPYMEIIAKAAEEESPVKPSQIAARGALDIESLAADDLEYNYDLAGLAALRRRLGAAIHAYKGAHAQYEEAVTSALALQQVVKSRERGDYDAPPGALGAGTAWGDLLWRYRCTLHPHARKVLGAALAALSCVVIWSEATIFTGQRPDLSPFSLAIRGAVPSELGVQLLTALPLAYVCVCAYFALFRLNAFDYNKLLPRATKGAALMQNGSLMCRFAPATCWNLLHVIRMDGRVDGHPTVFTRNMGTMEVLPVLGRHLNVYLPLLLVVHCGLTYLRLWDRLMGSCVSSKYRFTSDDLDDQHTERGRALIRKEMEAAANGVGVGEVLHSDVIDLEFPGLGPKRRPRRKRSWFNFGRLAGGGGGGGAAAGDASTSAGAGGAAERAPLFGGMLRSDEGGGGGGGGGGGAGGLFSSLLRNKFTTNSSPLGSADAPPPGGAAAPGGGGGLDSIFAELTPVRPGGSGGARRGGGGGDGDG</sequence>
<evidence type="ECO:0000256" key="4">
    <source>
        <dbReference type="ARBA" id="ARBA00022989"/>
    </source>
</evidence>
<feature type="transmembrane region" description="Helical" evidence="7">
    <location>
        <begin position="40"/>
        <end position="58"/>
    </location>
</feature>
<evidence type="ECO:0000256" key="3">
    <source>
        <dbReference type="ARBA" id="ARBA00022692"/>
    </source>
</evidence>
<comment type="caution">
    <text evidence="8">The sequence shown here is derived from an EMBL/GenBank/DDBJ whole genome shotgun (WGS) entry which is preliminary data.</text>
</comment>
<feature type="transmembrane region" description="Helical" evidence="7">
    <location>
        <begin position="343"/>
        <end position="364"/>
    </location>
</feature>
<dbReference type="InterPro" id="IPR006876">
    <property type="entry name" value="LMBR1-like_membr_prot"/>
</dbReference>
<organism evidence="8 9">
    <name type="scientific">Raphidocelis subcapitata</name>
    <dbReference type="NCBI Taxonomy" id="307507"/>
    <lineage>
        <taxon>Eukaryota</taxon>
        <taxon>Viridiplantae</taxon>
        <taxon>Chlorophyta</taxon>
        <taxon>core chlorophytes</taxon>
        <taxon>Chlorophyceae</taxon>
        <taxon>CS clade</taxon>
        <taxon>Sphaeropleales</taxon>
        <taxon>Selenastraceae</taxon>
        <taxon>Raphidocelis</taxon>
    </lineage>
</organism>
<keyword evidence="4 7" id="KW-1133">Transmembrane helix</keyword>
<name>A0A2V0NLZ3_9CHLO</name>
<feature type="transmembrane region" description="Helical" evidence="7">
    <location>
        <begin position="141"/>
        <end position="166"/>
    </location>
</feature>
<protein>
    <recommendedName>
        <fullName evidence="10">LMBR1 domain-containing protein</fullName>
    </recommendedName>
</protein>
<reference evidence="8 9" key="1">
    <citation type="journal article" date="2018" name="Sci. Rep.">
        <title>Raphidocelis subcapitata (=Pseudokirchneriella subcapitata) provides an insight into genome evolution and environmental adaptations in the Sphaeropleales.</title>
        <authorList>
            <person name="Suzuki S."/>
            <person name="Yamaguchi H."/>
            <person name="Nakajima N."/>
            <person name="Kawachi M."/>
        </authorList>
    </citation>
    <scope>NUCLEOTIDE SEQUENCE [LARGE SCALE GENOMIC DNA]</scope>
    <source>
        <strain evidence="8 9">NIES-35</strain>
    </source>
</reference>
<feature type="transmembrane region" description="Helical" evidence="7">
    <location>
        <begin position="385"/>
        <end position="406"/>
    </location>
</feature>